<gene>
    <name evidence="8" type="ORF">NEMBOFW57_003331</name>
</gene>
<sequence length="435" mass="45218">MTDRDPIPTYVVTTGDHSGLEPVPMTGLEPTHQSWHYHQQKEPYSPQTGIDAPERAYPPIELGQRILGLSVRTFWTIVIVLVVIVAAAIGGGVGGGLAAQSRANSSSPAAADQAATSSASSIPPTSEPSRTSNPATTETDTPTSTTARAGGVSPAPTDEGCPNINGTAYTPVDASGKAIPLSAAGGSAQSFLRYCDTNWPSGPDYGNPRIHDIMKLYLPSLEACITACASYNFNYEANRAKGIGSQEGGLCRAVSIVKTDGEYCYLKNNTGKVDTFGQPKRFSSAMLYMATLRLARGTALLLSSLSSGVVFSLSAFLVPRLLESPTPTMLTQWSRTYALGAATMPLAAAVSAASYLFLGLRGAGAGVVGQKSARLYLAAGALTVGIVPYTILFMKGTNGKLKEKEALVNAAGAGKGVVAAEEERSAKALVDWGGC</sequence>
<comment type="subcellular location">
    <subcellularLocation>
        <location evidence="1">Membrane</location>
        <topology evidence="1">Multi-pass membrane protein</topology>
    </subcellularLocation>
</comment>
<accession>A0AAD4F5Z7</accession>
<evidence type="ECO:0000256" key="7">
    <source>
        <dbReference type="SAM" id="Phobius"/>
    </source>
</evidence>
<keyword evidence="4 7" id="KW-0472">Membrane</keyword>
<name>A0AAD4F5Z7_9PEZI</name>
<evidence type="ECO:0000313" key="8">
    <source>
        <dbReference type="EMBL" id="KAG7293285.1"/>
    </source>
</evidence>
<reference evidence="8" key="1">
    <citation type="submission" date="2023-02" db="EMBL/GenBank/DDBJ databases">
        <authorList>
            <person name="Palmer J.M."/>
        </authorList>
    </citation>
    <scope>NUCLEOTIDE SEQUENCE</scope>
    <source>
        <strain evidence="8">FW57</strain>
    </source>
</reference>
<feature type="transmembrane region" description="Helical" evidence="7">
    <location>
        <begin position="375"/>
        <end position="394"/>
    </location>
</feature>
<feature type="transmembrane region" description="Helical" evidence="7">
    <location>
        <begin position="338"/>
        <end position="363"/>
    </location>
</feature>
<dbReference type="Proteomes" id="UP001197093">
    <property type="component" value="Unassembled WGS sequence"/>
</dbReference>
<evidence type="ECO:0000256" key="2">
    <source>
        <dbReference type="ARBA" id="ARBA00022692"/>
    </source>
</evidence>
<feature type="compositionally biased region" description="Low complexity" evidence="6">
    <location>
        <begin position="108"/>
        <end position="147"/>
    </location>
</feature>
<organism evidence="8 9">
    <name type="scientific">Staphylotrichum longicolle</name>
    <dbReference type="NCBI Taxonomy" id="669026"/>
    <lineage>
        <taxon>Eukaryota</taxon>
        <taxon>Fungi</taxon>
        <taxon>Dikarya</taxon>
        <taxon>Ascomycota</taxon>
        <taxon>Pezizomycotina</taxon>
        <taxon>Sordariomycetes</taxon>
        <taxon>Sordariomycetidae</taxon>
        <taxon>Sordariales</taxon>
        <taxon>Chaetomiaceae</taxon>
        <taxon>Staphylotrichum</taxon>
    </lineage>
</organism>
<comment type="caution">
    <text evidence="8">The sequence shown here is derived from an EMBL/GenBank/DDBJ whole genome shotgun (WGS) entry which is preliminary data.</text>
</comment>
<dbReference type="GO" id="GO:0016020">
    <property type="term" value="C:membrane"/>
    <property type="evidence" value="ECO:0007669"/>
    <property type="project" value="UniProtKB-SubCell"/>
</dbReference>
<evidence type="ECO:0000256" key="3">
    <source>
        <dbReference type="ARBA" id="ARBA00022989"/>
    </source>
</evidence>
<dbReference type="PANTHER" id="PTHR35042:SF1">
    <property type="entry name" value="DUF1772-DOMAIN-CONTAINING PROTEIN"/>
    <property type="match status" value="1"/>
</dbReference>
<dbReference type="InterPro" id="IPR013901">
    <property type="entry name" value="Anthrone_oxy"/>
</dbReference>
<evidence type="ECO:0000313" key="9">
    <source>
        <dbReference type="Proteomes" id="UP001197093"/>
    </source>
</evidence>
<evidence type="ECO:0000256" key="1">
    <source>
        <dbReference type="ARBA" id="ARBA00004141"/>
    </source>
</evidence>
<dbReference type="PANTHER" id="PTHR35042">
    <property type="entry name" value="ANTHRONE OXYGENASE ENCC"/>
    <property type="match status" value="1"/>
</dbReference>
<dbReference type="EMBL" id="JAHCVI010000001">
    <property type="protein sequence ID" value="KAG7293285.1"/>
    <property type="molecule type" value="Genomic_DNA"/>
</dbReference>
<dbReference type="AlphaFoldDB" id="A0AAD4F5Z7"/>
<evidence type="ECO:0000256" key="6">
    <source>
        <dbReference type="SAM" id="MobiDB-lite"/>
    </source>
</evidence>
<feature type="transmembrane region" description="Helical" evidence="7">
    <location>
        <begin position="299"/>
        <end position="318"/>
    </location>
</feature>
<feature type="region of interest" description="Disordered" evidence="6">
    <location>
        <begin position="1"/>
        <end position="22"/>
    </location>
</feature>
<feature type="region of interest" description="Disordered" evidence="6">
    <location>
        <begin position="108"/>
        <end position="167"/>
    </location>
</feature>
<keyword evidence="3 7" id="KW-1133">Transmembrane helix</keyword>
<keyword evidence="9" id="KW-1185">Reference proteome</keyword>
<evidence type="ECO:0000256" key="5">
    <source>
        <dbReference type="ARBA" id="ARBA00034313"/>
    </source>
</evidence>
<protein>
    <submittedName>
        <fullName evidence="8">Uncharacterized protein</fullName>
    </submittedName>
</protein>
<feature type="transmembrane region" description="Helical" evidence="7">
    <location>
        <begin position="74"/>
        <end position="99"/>
    </location>
</feature>
<dbReference type="Pfam" id="PF08592">
    <property type="entry name" value="Anthrone_oxy"/>
    <property type="match status" value="1"/>
</dbReference>
<evidence type="ECO:0000256" key="4">
    <source>
        <dbReference type="ARBA" id="ARBA00023136"/>
    </source>
</evidence>
<proteinExistence type="inferred from homology"/>
<comment type="similarity">
    <text evidence="5">Belongs to the anthrone oxygenase family.</text>
</comment>
<keyword evidence="2 7" id="KW-0812">Transmembrane</keyword>